<sequence>MASHSFVMLSPEDTLSASTYLRTLVPPAPRSHTHDPIAFPGWSHTPQLTTRAPSTIRYSNFSARTTVAKLEDAARANHISRCLVPKEHEYQRALDRAEFRVDLGASRHERICEAWLRLDERYQWKAIRWSTLYQRVEAKGPPDEGAGRPRGEALLEPGSVEPPAEIQSAPPIWRQRGELERGMTAPAEVFYVEGEQHRSVNLVAAPWRGLGRYGVQINDDETECEMLSNCHSSRSLPDPAHMESAPPFWKRQCGLSGIGSAPAKFANLEVGKFGGADRVANVLQSPSETETVIVHSQPSSSWCSTASEASFACVMSRRVSAEASIQSLGLEISFAKQPVRQPVLVSNLVIRDENQPSQTEKRETSTQPRGVHLQGTHTVRENKRQNAPRGTPYPGRARRAQRTISSPPVDDRKQSDADVDAEWAALLVQHPALTSNIAEERGSRTEAWVMAHDIERPNLNFEHQRQSGKHVADEDVAAPANGGLMDLNIPLEAIMPDFRQRAVLAGLMATNRPQKGVLGRALAAISKFLWK</sequence>
<feature type="region of interest" description="Disordered" evidence="1">
    <location>
        <begin position="354"/>
        <end position="416"/>
    </location>
</feature>
<reference evidence="2 3" key="1">
    <citation type="submission" date="2020-01" db="EMBL/GenBank/DDBJ databases">
        <authorList>
            <consortium name="DOE Joint Genome Institute"/>
            <person name="Haridas S."/>
            <person name="Albert R."/>
            <person name="Binder M."/>
            <person name="Bloem J."/>
            <person name="Labutti K."/>
            <person name="Salamov A."/>
            <person name="Andreopoulos B."/>
            <person name="Baker S.E."/>
            <person name="Barry K."/>
            <person name="Bills G."/>
            <person name="Bluhm B.H."/>
            <person name="Cannon C."/>
            <person name="Castanera R."/>
            <person name="Culley D.E."/>
            <person name="Daum C."/>
            <person name="Ezra D."/>
            <person name="Gonzalez J.B."/>
            <person name="Henrissat B."/>
            <person name="Kuo A."/>
            <person name="Liang C."/>
            <person name="Lipzen A."/>
            <person name="Lutzoni F."/>
            <person name="Magnuson J."/>
            <person name="Mondo S."/>
            <person name="Nolan M."/>
            <person name="Ohm R."/>
            <person name="Pangilinan J."/>
            <person name="Park H.-J.H."/>
            <person name="Ramirez L."/>
            <person name="Alfaro M."/>
            <person name="Sun H."/>
            <person name="Tritt A."/>
            <person name="Yoshinaga Y."/>
            <person name="Zwiers L.-H.L."/>
            <person name="Turgeon B.G."/>
            <person name="Goodwin S.B."/>
            <person name="Spatafora J.W."/>
            <person name="Crous P.W."/>
            <person name="Grigoriev I.V."/>
        </authorList>
    </citation>
    <scope>NUCLEOTIDE SEQUENCE [LARGE SCALE GENOMIC DNA]</scope>
    <source>
        <strain evidence="2 3">CBS 611.86</strain>
    </source>
</reference>
<gene>
    <name evidence="2" type="ORF">BDV95DRAFT_668653</name>
</gene>
<evidence type="ECO:0000313" key="2">
    <source>
        <dbReference type="EMBL" id="KAF2871340.1"/>
    </source>
</evidence>
<dbReference type="Proteomes" id="UP000481861">
    <property type="component" value="Unassembled WGS sequence"/>
</dbReference>
<accession>A0A7C8M5Q4</accession>
<feature type="region of interest" description="Disordered" evidence="1">
    <location>
        <begin position="138"/>
        <end position="172"/>
    </location>
</feature>
<name>A0A7C8M5Q4_9PLEO</name>
<dbReference type="AlphaFoldDB" id="A0A7C8M5Q4"/>
<evidence type="ECO:0000313" key="3">
    <source>
        <dbReference type="Proteomes" id="UP000481861"/>
    </source>
</evidence>
<feature type="compositionally biased region" description="Basic and acidic residues" evidence="1">
    <location>
        <begin position="138"/>
        <end position="153"/>
    </location>
</feature>
<evidence type="ECO:0000256" key="1">
    <source>
        <dbReference type="SAM" id="MobiDB-lite"/>
    </source>
</evidence>
<feature type="compositionally biased region" description="Basic and acidic residues" evidence="1">
    <location>
        <begin position="354"/>
        <end position="364"/>
    </location>
</feature>
<comment type="caution">
    <text evidence="2">The sequence shown here is derived from an EMBL/GenBank/DDBJ whole genome shotgun (WGS) entry which is preliminary data.</text>
</comment>
<dbReference type="EMBL" id="JAADJZ010000012">
    <property type="protein sequence ID" value="KAF2871340.1"/>
    <property type="molecule type" value="Genomic_DNA"/>
</dbReference>
<proteinExistence type="predicted"/>
<keyword evidence="3" id="KW-1185">Reference proteome</keyword>
<protein>
    <submittedName>
        <fullName evidence="2">Uncharacterized protein</fullName>
    </submittedName>
</protein>
<organism evidence="2 3">
    <name type="scientific">Massariosphaeria phaeospora</name>
    <dbReference type="NCBI Taxonomy" id="100035"/>
    <lineage>
        <taxon>Eukaryota</taxon>
        <taxon>Fungi</taxon>
        <taxon>Dikarya</taxon>
        <taxon>Ascomycota</taxon>
        <taxon>Pezizomycotina</taxon>
        <taxon>Dothideomycetes</taxon>
        <taxon>Pleosporomycetidae</taxon>
        <taxon>Pleosporales</taxon>
        <taxon>Pleosporales incertae sedis</taxon>
        <taxon>Massariosphaeria</taxon>
    </lineage>
</organism>